<gene>
    <name evidence="1" type="ORF">HMPREF1866_00254</name>
</gene>
<dbReference type="PATRIC" id="fig|467210.3.peg.250"/>
<accession>A0A133ZZE1</accession>
<evidence type="ECO:0000313" key="2">
    <source>
        <dbReference type="Proteomes" id="UP000070394"/>
    </source>
</evidence>
<evidence type="ECO:0000313" key="1">
    <source>
        <dbReference type="EMBL" id="KXB60804.1"/>
    </source>
</evidence>
<organism evidence="1 2">
    <name type="scientific">Lachnoanaerobaculum saburreum</name>
    <dbReference type="NCBI Taxonomy" id="467210"/>
    <lineage>
        <taxon>Bacteria</taxon>
        <taxon>Bacillati</taxon>
        <taxon>Bacillota</taxon>
        <taxon>Clostridia</taxon>
        <taxon>Lachnospirales</taxon>
        <taxon>Lachnospiraceae</taxon>
        <taxon>Lachnoanaerobaculum</taxon>
    </lineage>
</organism>
<proteinExistence type="predicted"/>
<protein>
    <submittedName>
        <fullName evidence="1">Uncharacterized protein</fullName>
    </submittedName>
</protein>
<comment type="caution">
    <text evidence="1">The sequence shown here is derived from an EMBL/GenBank/DDBJ whole genome shotgun (WGS) entry which is preliminary data.</text>
</comment>
<sequence length="300" mass="35020">MRGSKEKDITQKALEMYNDVFADIINVLLFNGENVVTEDSLTDVLQESILKIDGGIRAQYRDIAKYWYNSKIKLSMFGLENQTKPEKRMPLRVFGYDGTEYVKQAKKENNKEVLYPVITLVLYFGYNSRWNQPKSLFELLEIDERIKPYVNDFKINLFEIAYLDREKIDMFKSDFWILADYLYQMRVNKDYVAGDTVIEHVDELLMLMSAMTKDYRFEETINEVKGKEHVTMCEVLDRVEARGMEKGMEKGIAKGREEGIKEGTVQVLISLVKDGILSISDAAKRADMSEESFRRYLEQC</sequence>
<dbReference type="STRING" id="467210.HMPREF1866_00254"/>
<dbReference type="AlphaFoldDB" id="A0A133ZZE1"/>
<dbReference type="RefSeq" id="WP_060930250.1">
    <property type="nucleotide sequence ID" value="NZ_KQ959775.1"/>
</dbReference>
<dbReference type="Proteomes" id="UP000070394">
    <property type="component" value="Unassembled WGS sequence"/>
</dbReference>
<keyword evidence="2" id="KW-1185">Reference proteome</keyword>
<reference evidence="2" key="1">
    <citation type="submission" date="2016-01" db="EMBL/GenBank/DDBJ databases">
        <authorList>
            <person name="Mitreva M."/>
            <person name="Pepin K.H."/>
            <person name="Mihindukulasuriya K.A."/>
            <person name="Fulton R."/>
            <person name="Fronick C."/>
            <person name="O'Laughlin M."/>
            <person name="Miner T."/>
            <person name="Herter B."/>
            <person name="Rosa B.A."/>
            <person name="Cordes M."/>
            <person name="Tomlinson C."/>
            <person name="Wollam A."/>
            <person name="Palsikar V.B."/>
            <person name="Mardis E.R."/>
            <person name="Wilson R.K."/>
        </authorList>
    </citation>
    <scope>NUCLEOTIDE SEQUENCE [LARGE SCALE GENOMIC DNA]</scope>
    <source>
        <strain evidence="2">DNF00896</strain>
    </source>
</reference>
<name>A0A133ZZE1_9FIRM</name>
<dbReference type="OrthoDB" id="2027750at2"/>
<dbReference type="EMBL" id="LSDA01000010">
    <property type="protein sequence ID" value="KXB60804.1"/>
    <property type="molecule type" value="Genomic_DNA"/>
</dbReference>